<dbReference type="InterPro" id="IPR026728">
    <property type="entry name" value="BLTP3A/B"/>
</dbReference>
<dbReference type="Proteomes" id="UP000626092">
    <property type="component" value="Unassembled WGS sequence"/>
</dbReference>
<gene>
    <name evidence="1" type="ORF">RHSIM_Rhsim07G0149200</name>
</gene>
<dbReference type="AlphaFoldDB" id="A0A834LG91"/>
<accession>A0A834LG91</accession>
<dbReference type="OrthoDB" id="43807at2759"/>
<sequence>MVRNGCSQLRIVFWVQKRLKLRSHGNTLSVPFLDIRMVHMIPYRTRDMECHSLSLSACIAGVRLGRGMNCAEALLHRFGILRPSVGLGEGLSKGLENLSAGPLSKLFKASPLIGLFAGTRDMECYSLSLSACIAGVRLGRGMNCAEALLHRFGILRPGVGLGEGLSKGLENLSAGPLSKLFKASPLIGLFAGSLSIKQPGFFRYWTPTIKRLIGEPSYAESEKEYELKSLLRRLVGRFCEHHSKWRQYVSSIAGNFLLSCL</sequence>
<dbReference type="PANTHER" id="PTHR22774:SF11">
    <property type="entry name" value="CHOREIN N-TERMINAL DOMAIN-CONTAINING PROTEIN"/>
    <property type="match status" value="1"/>
</dbReference>
<keyword evidence="2" id="KW-1185">Reference proteome</keyword>
<dbReference type="SUPFAM" id="SSF48334">
    <property type="entry name" value="DNA repair protein MutS, domain III"/>
    <property type="match status" value="1"/>
</dbReference>
<evidence type="ECO:0000313" key="1">
    <source>
        <dbReference type="EMBL" id="KAF7138451.1"/>
    </source>
</evidence>
<reference evidence="1" key="1">
    <citation type="submission" date="2019-11" db="EMBL/GenBank/DDBJ databases">
        <authorList>
            <person name="Liu Y."/>
            <person name="Hou J."/>
            <person name="Li T.-Q."/>
            <person name="Guan C.-H."/>
            <person name="Wu X."/>
            <person name="Wu H.-Z."/>
            <person name="Ling F."/>
            <person name="Zhang R."/>
            <person name="Shi X.-G."/>
            <person name="Ren J.-P."/>
            <person name="Chen E.-F."/>
            <person name="Sun J.-M."/>
        </authorList>
    </citation>
    <scope>NUCLEOTIDE SEQUENCE</scope>
    <source>
        <strain evidence="1">Adult_tree_wgs_1</strain>
        <tissue evidence="1">Leaves</tissue>
    </source>
</reference>
<dbReference type="PANTHER" id="PTHR22774">
    <property type="entry name" value="CHOREIN N-TERMINAL DOMAIN-CONTAINING PROTEIN"/>
    <property type="match status" value="1"/>
</dbReference>
<dbReference type="Gene3D" id="1.10.1420.10">
    <property type="match status" value="2"/>
</dbReference>
<protein>
    <submittedName>
        <fullName evidence="1">Uncharacterized protein</fullName>
    </submittedName>
</protein>
<dbReference type="EMBL" id="WJXA01000007">
    <property type="protein sequence ID" value="KAF7138451.1"/>
    <property type="molecule type" value="Genomic_DNA"/>
</dbReference>
<comment type="caution">
    <text evidence="1">The sequence shown here is derived from an EMBL/GenBank/DDBJ whole genome shotgun (WGS) entry which is preliminary data.</text>
</comment>
<name>A0A834LG91_RHOSS</name>
<dbReference type="InterPro" id="IPR036187">
    <property type="entry name" value="DNA_mismatch_repair_MutS_sf"/>
</dbReference>
<organism evidence="1 2">
    <name type="scientific">Rhododendron simsii</name>
    <name type="common">Sims's rhododendron</name>
    <dbReference type="NCBI Taxonomy" id="118357"/>
    <lineage>
        <taxon>Eukaryota</taxon>
        <taxon>Viridiplantae</taxon>
        <taxon>Streptophyta</taxon>
        <taxon>Embryophyta</taxon>
        <taxon>Tracheophyta</taxon>
        <taxon>Spermatophyta</taxon>
        <taxon>Magnoliopsida</taxon>
        <taxon>eudicotyledons</taxon>
        <taxon>Gunneridae</taxon>
        <taxon>Pentapetalae</taxon>
        <taxon>asterids</taxon>
        <taxon>Ericales</taxon>
        <taxon>Ericaceae</taxon>
        <taxon>Ericoideae</taxon>
        <taxon>Rhodoreae</taxon>
        <taxon>Rhododendron</taxon>
    </lineage>
</organism>
<evidence type="ECO:0000313" key="2">
    <source>
        <dbReference type="Proteomes" id="UP000626092"/>
    </source>
</evidence>
<proteinExistence type="predicted"/>